<sequence>MSAATEAVQKWVEQVVIGLNFCPFAHREVERDTIVYQECHATALETSLQAFANAVQQLLDTPSKETTLLVFSKGFTEFDDYLELLDYAQLYLQQEDLEGVLQIASFHPDYQFADSTADGASNYTNRAPFPVLHILREASLERVLKRYPNPELIPQRNCEQAELLGRDYFEAILLACREPKQR</sequence>
<dbReference type="AlphaFoldDB" id="A0A6S6WL20"/>
<dbReference type="InterPro" id="IPR009858">
    <property type="entry name" value="DUF1415"/>
</dbReference>
<dbReference type="Pfam" id="PF07209">
    <property type="entry name" value="DUF1415"/>
    <property type="match status" value="1"/>
</dbReference>
<gene>
    <name evidence="1" type="ORF">PSI9734_01057</name>
</gene>
<dbReference type="EMBL" id="CADCXY010000002">
    <property type="protein sequence ID" value="CAB0150614.1"/>
    <property type="molecule type" value="Genomic_DNA"/>
</dbReference>
<dbReference type="Proteomes" id="UP000481517">
    <property type="component" value="Unassembled WGS sequence"/>
</dbReference>
<protein>
    <recommendedName>
        <fullName evidence="3">DUF1415 domain-containing protein</fullName>
    </recommendedName>
</protein>
<name>A0A6S6WL20_9GAMM</name>
<evidence type="ECO:0000313" key="2">
    <source>
        <dbReference type="Proteomes" id="UP000481517"/>
    </source>
</evidence>
<reference evidence="1 2" key="1">
    <citation type="submission" date="2020-02" db="EMBL/GenBank/DDBJ databases">
        <authorList>
            <person name="Rodrigo-Torres L."/>
            <person name="Arahal R. D."/>
            <person name="Lucena T."/>
        </authorList>
    </citation>
    <scope>NUCLEOTIDE SEQUENCE [LARGE SCALE GENOMIC DNA]</scope>
    <source>
        <strain evidence="1 2">CECT 9734</strain>
    </source>
</reference>
<evidence type="ECO:0008006" key="3">
    <source>
        <dbReference type="Google" id="ProtNLM"/>
    </source>
</evidence>
<evidence type="ECO:0000313" key="1">
    <source>
        <dbReference type="EMBL" id="CAB0150614.1"/>
    </source>
</evidence>
<accession>A0A6S6WL20</accession>
<keyword evidence="2" id="KW-1185">Reference proteome</keyword>
<organism evidence="1 2">
    <name type="scientific">Pseudidiomarina piscicola</name>
    <dbReference type="NCBI Taxonomy" id="2614830"/>
    <lineage>
        <taxon>Bacteria</taxon>
        <taxon>Pseudomonadati</taxon>
        <taxon>Pseudomonadota</taxon>
        <taxon>Gammaproteobacteria</taxon>
        <taxon>Alteromonadales</taxon>
        <taxon>Idiomarinaceae</taxon>
        <taxon>Pseudidiomarina</taxon>
    </lineage>
</organism>
<proteinExistence type="predicted"/>